<dbReference type="InterPro" id="IPR020502">
    <property type="entry name" value="LtuB"/>
</dbReference>
<reference evidence="2" key="1">
    <citation type="submission" date="2017-11" db="EMBL/GenBank/DDBJ databases">
        <authorList>
            <person name="Seth-Smith MB H."/>
        </authorList>
    </citation>
    <scope>NUCLEOTIDE SEQUENCE [LARGE SCALE GENOMIC DNA]</scope>
</reference>
<dbReference type="RefSeq" id="WP_117274244.1">
    <property type="nucleotide sequence ID" value="NZ_LS992154.1"/>
</dbReference>
<dbReference type="EMBL" id="LS992154">
    <property type="protein sequence ID" value="SYX08933.1"/>
    <property type="molecule type" value="Genomic_DNA"/>
</dbReference>
<dbReference type="KEGG" id="chla:C834K_0475"/>
<accession>A0A3B0PP41</accession>
<protein>
    <recommendedName>
        <fullName evidence="3">Late transcription unit B protein</fullName>
    </recommendedName>
</protein>
<dbReference type="Pfam" id="PF17455">
    <property type="entry name" value="LtuB"/>
    <property type="match status" value="1"/>
</dbReference>
<evidence type="ECO:0000313" key="2">
    <source>
        <dbReference type="Proteomes" id="UP000258476"/>
    </source>
</evidence>
<organism evidence="1 2">
    <name type="scientific">Chlamydia poikilotherma</name>
    <dbReference type="NCBI Taxonomy" id="1967783"/>
    <lineage>
        <taxon>Bacteria</taxon>
        <taxon>Pseudomonadati</taxon>
        <taxon>Chlamydiota</taxon>
        <taxon>Chlamydiia</taxon>
        <taxon>Chlamydiales</taxon>
        <taxon>Chlamydiaceae</taxon>
        <taxon>Chlamydia/Chlamydophila group</taxon>
        <taxon>Chlamydia</taxon>
    </lineage>
</organism>
<evidence type="ECO:0000313" key="1">
    <source>
        <dbReference type="EMBL" id="SYX08933.1"/>
    </source>
</evidence>
<keyword evidence="2" id="KW-1185">Reference proteome</keyword>
<proteinExistence type="predicted"/>
<name>A0A3B0PP41_9CHLA</name>
<dbReference type="AlphaFoldDB" id="A0A3B0PP41"/>
<evidence type="ECO:0008006" key="3">
    <source>
        <dbReference type="Google" id="ProtNLM"/>
    </source>
</evidence>
<gene>
    <name evidence="1" type="ORF">C834K_0475</name>
</gene>
<sequence length="96" mass="11449">MSGTKKKRNRRDLSRVIQKKTEQLLNKPKKLKGKKSKFLISKDQKQLRHRAEKYDNLVRSLLDRKTHDSNHVLIFNYQDGFVFTDINNFGKYSVKL</sequence>
<dbReference type="Proteomes" id="UP000258476">
    <property type="component" value="Chromosome"/>
</dbReference>
<dbReference type="OrthoDB" id="19032at2"/>